<organism evidence="2 3">
    <name type="scientific">Malus baccata</name>
    <name type="common">Siberian crab apple</name>
    <name type="synonym">Pyrus baccata</name>
    <dbReference type="NCBI Taxonomy" id="106549"/>
    <lineage>
        <taxon>Eukaryota</taxon>
        <taxon>Viridiplantae</taxon>
        <taxon>Streptophyta</taxon>
        <taxon>Embryophyta</taxon>
        <taxon>Tracheophyta</taxon>
        <taxon>Spermatophyta</taxon>
        <taxon>Magnoliopsida</taxon>
        <taxon>eudicotyledons</taxon>
        <taxon>Gunneridae</taxon>
        <taxon>Pentapetalae</taxon>
        <taxon>rosids</taxon>
        <taxon>fabids</taxon>
        <taxon>Rosales</taxon>
        <taxon>Rosaceae</taxon>
        <taxon>Amygdaloideae</taxon>
        <taxon>Maleae</taxon>
        <taxon>Malus</taxon>
    </lineage>
</organism>
<feature type="region of interest" description="Disordered" evidence="1">
    <location>
        <begin position="1"/>
        <end position="21"/>
    </location>
</feature>
<accession>A0A540NTC2</accession>
<dbReference type="Proteomes" id="UP000315295">
    <property type="component" value="Unassembled WGS sequence"/>
</dbReference>
<evidence type="ECO:0000313" key="2">
    <source>
        <dbReference type="EMBL" id="TQE14294.1"/>
    </source>
</evidence>
<feature type="compositionally biased region" description="Gly residues" evidence="1">
    <location>
        <begin position="1"/>
        <end position="12"/>
    </location>
</feature>
<gene>
    <name evidence="2" type="ORF">C1H46_000213</name>
</gene>
<evidence type="ECO:0000313" key="3">
    <source>
        <dbReference type="Proteomes" id="UP000315295"/>
    </source>
</evidence>
<dbReference type="AlphaFoldDB" id="A0A540NTC2"/>
<proteinExistence type="predicted"/>
<keyword evidence="3" id="KW-1185">Reference proteome</keyword>
<comment type="caution">
    <text evidence="2">The sequence shown here is derived from an EMBL/GenBank/DDBJ whole genome shotgun (WGS) entry which is preliminary data.</text>
</comment>
<protein>
    <submittedName>
        <fullName evidence="2">Uncharacterized protein</fullName>
    </submittedName>
</protein>
<reference evidence="2 3" key="1">
    <citation type="journal article" date="2019" name="G3 (Bethesda)">
        <title>Sequencing of a Wild Apple (Malus baccata) Genome Unravels the Differences Between Cultivated and Wild Apple Species Regarding Disease Resistance and Cold Tolerance.</title>
        <authorList>
            <person name="Chen X."/>
        </authorList>
    </citation>
    <scope>NUCLEOTIDE SEQUENCE [LARGE SCALE GENOMIC DNA]</scope>
    <source>
        <strain evidence="3">cv. Shandingzi</strain>
        <tissue evidence="2">Leaves</tissue>
    </source>
</reference>
<sequence length="76" mass="8272">MLGRRNGVGCGGVHHQAPELSRRSQIQLSMPMPALPTTFNLPPEDSNTSRVTLVPLHTINTSQSEILVQNSLGLRL</sequence>
<name>A0A540NTC2_MALBA</name>
<evidence type="ECO:0000256" key="1">
    <source>
        <dbReference type="SAM" id="MobiDB-lite"/>
    </source>
</evidence>
<dbReference type="EMBL" id="VIEB01000005">
    <property type="protein sequence ID" value="TQE14294.1"/>
    <property type="molecule type" value="Genomic_DNA"/>
</dbReference>